<evidence type="ECO:0000256" key="2">
    <source>
        <dbReference type="ARBA" id="ARBA00022692"/>
    </source>
</evidence>
<evidence type="ECO:0000259" key="6">
    <source>
        <dbReference type="Pfam" id="PF04893"/>
    </source>
</evidence>
<dbReference type="RefSeq" id="WP_304996789.1">
    <property type="nucleotide sequence ID" value="NZ_CP101717.1"/>
</dbReference>
<feature type="transmembrane region" description="Helical" evidence="5">
    <location>
        <begin position="133"/>
        <end position="151"/>
    </location>
</feature>
<feature type="transmembrane region" description="Helical" evidence="5">
    <location>
        <begin position="70"/>
        <end position="89"/>
    </location>
</feature>
<dbReference type="Pfam" id="PF04893">
    <property type="entry name" value="Yip1"/>
    <property type="match status" value="1"/>
</dbReference>
<dbReference type="EMBL" id="CP101717">
    <property type="protein sequence ID" value="WLD59497.1"/>
    <property type="molecule type" value="Genomic_DNA"/>
</dbReference>
<keyword evidence="2 5" id="KW-0812">Transmembrane</keyword>
<reference evidence="7" key="1">
    <citation type="submission" date="2022-07" db="EMBL/GenBank/DDBJ databases">
        <title>Complete genome sequence of Salinispirillum sp. LH10-3-1 capable of multiple carbohydrate inversion isolated from a soda lake.</title>
        <authorList>
            <person name="Liu J."/>
            <person name="Zhai Y."/>
            <person name="Zhang H."/>
            <person name="Yang H."/>
            <person name="Qu J."/>
            <person name="Li J."/>
        </authorList>
    </citation>
    <scope>NUCLEOTIDE SEQUENCE</scope>
    <source>
        <strain evidence="7">LH 10-3-1</strain>
    </source>
</reference>
<evidence type="ECO:0000256" key="1">
    <source>
        <dbReference type="ARBA" id="ARBA00004141"/>
    </source>
</evidence>
<feature type="transmembrane region" description="Helical" evidence="5">
    <location>
        <begin position="110"/>
        <end position="127"/>
    </location>
</feature>
<comment type="subcellular location">
    <subcellularLocation>
        <location evidence="1">Membrane</location>
        <topology evidence="1">Multi-pass membrane protein</topology>
    </subcellularLocation>
</comment>
<keyword evidence="3 5" id="KW-1133">Transmembrane helix</keyword>
<sequence>MILNHLWGLFTRPDQEWEAIRQEPNTVQRHFLTHTPFLAALPALAAYWGVTRVGWSFGERGIIEALTPASALQLCVMFYLATLAGVFILGKFIDFLSITYQDEDHTPRGVALATYTSIPLFLAGISAAYPNLWFMMFAAFAGLTYAVYLLYEGTPILMKIPEGRGFMFASSIVTIGLVMFVSLMAITVIFWSVGVGPEYTTLN</sequence>
<dbReference type="GO" id="GO:0016020">
    <property type="term" value="C:membrane"/>
    <property type="evidence" value="ECO:0007669"/>
    <property type="project" value="UniProtKB-SubCell"/>
</dbReference>
<dbReference type="InterPro" id="IPR006977">
    <property type="entry name" value="Yip1_dom"/>
</dbReference>
<accession>A0AB38YJJ6</accession>
<organism evidence="7">
    <name type="scientific">Salinispirillum sp. LH 10-3-1</name>
    <dbReference type="NCBI Taxonomy" id="2952525"/>
    <lineage>
        <taxon>Bacteria</taxon>
        <taxon>Pseudomonadati</taxon>
        <taxon>Pseudomonadota</taxon>
        <taxon>Gammaproteobacteria</taxon>
        <taxon>Oceanospirillales</taxon>
        <taxon>Saccharospirillaceae</taxon>
        <taxon>Salinispirillum</taxon>
    </lineage>
</organism>
<dbReference type="AlphaFoldDB" id="A0AB38YJJ6"/>
<feature type="transmembrane region" description="Helical" evidence="5">
    <location>
        <begin position="172"/>
        <end position="193"/>
    </location>
</feature>
<evidence type="ECO:0000313" key="7">
    <source>
        <dbReference type="EMBL" id="WLD59497.1"/>
    </source>
</evidence>
<protein>
    <submittedName>
        <fullName evidence="7">YIP1 family protein</fullName>
    </submittedName>
</protein>
<keyword evidence="4 5" id="KW-0472">Membrane</keyword>
<feature type="transmembrane region" description="Helical" evidence="5">
    <location>
        <begin position="31"/>
        <end position="50"/>
    </location>
</feature>
<gene>
    <name evidence="7" type="ORF">NFC81_06875</name>
</gene>
<feature type="domain" description="Yip1" evidence="6">
    <location>
        <begin position="7"/>
        <end position="183"/>
    </location>
</feature>
<evidence type="ECO:0000256" key="5">
    <source>
        <dbReference type="SAM" id="Phobius"/>
    </source>
</evidence>
<evidence type="ECO:0000256" key="4">
    <source>
        <dbReference type="ARBA" id="ARBA00023136"/>
    </source>
</evidence>
<evidence type="ECO:0000256" key="3">
    <source>
        <dbReference type="ARBA" id="ARBA00022989"/>
    </source>
</evidence>
<name>A0AB38YJJ6_9GAMM</name>
<proteinExistence type="predicted"/>